<gene>
    <name evidence="4" type="ORF">UXM345_LOCUS21526</name>
    <name evidence="3" type="ORF">XDN619_LOCUS6962</name>
</gene>
<proteinExistence type="predicted"/>
<feature type="signal peptide" evidence="2">
    <location>
        <begin position="1"/>
        <end position="19"/>
    </location>
</feature>
<keyword evidence="1" id="KW-0812">Transmembrane</keyword>
<accession>A0A816P057</accession>
<reference evidence="3" key="1">
    <citation type="submission" date="2021-02" db="EMBL/GenBank/DDBJ databases">
        <authorList>
            <person name="Nowell W R."/>
        </authorList>
    </citation>
    <scope>NUCLEOTIDE SEQUENCE</scope>
</reference>
<evidence type="ECO:0000313" key="4">
    <source>
        <dbReference type="EMBL" id="CAF4088617.1"/>
    </source>
</evidence>
<evidence type="ECO:0008006" key="6">
    <source>
        <dbReference type="Google" id="ProtNLM"/>
    </source>
</evidence>
<organism evidence="3 5">
    <name type="scientific">Rotaria magnacalcarata</name>
    <dbReference type="NCBI Taxonomy" id="392030"/>
    <lineage>
        <taxon>Eukaryota</taxon>
        <taxon>Metazoa</taxon>
        <taxon>Spiralia</taxon>
        <taxon>Gnathifera</taxon>
        <taxon>Rotifera</taxon>
        <taxon>Eurotatoria</taxon>
        <taxon>Bdelloidea</taxon>
        <taxon>Philodinida</taxon>
        <taxon>Philodinidae</taxon>
        <taxon>Rotaria</taxon>
    </lineage>
</organism>
<comment type="caution">
    <text evidence="3">The sequence shown here is derived from an EMBL/GenBank/DDBJ whole genome shotgun (WGS) entry which is preliminary data.</text>
</comment>
<dbReference type="Proteomes" id="UP000663887">
    <property type="component" value="Unassembled WGS sequence"/>
</dbReference>
<dbReference type="EMBL" id="CAJOBF010003386">
    <property type="protein sequence ID" value="CAF4088617.1"/>
    <property type="molecule type" value="Genomic_DNA"/>
</dbReference>
<feature type="transmembrane region" description="Helical" evidence="1">
    <location>
        <begin position="590"/>
        <end position="614"/>
    </location>
</feature>
<protein>
    <recommendedName>
        <fullName evidence="6">Envelope protein</fullName>
    </recommendedName>
</protein>
<evidence type="ECO:0000313" key="5">
    <source>
        <dbReference type="Proteomes" id="UP000663887"/>
    </source>
</evidence>
<evidence type="ECO:0000256" key="1">
    <source>
        <dbReference type="SAM" id="Phobius"/>
    </source>
</evidence>
<dbReference type="AlphaFoldDB" id="A0A816P057"/>
<feature type="chain" id="PRO_5036230336" description="Envelope protein" evidence="2">
    <location>
        <begin position="20"/>
        <end position="742"/>
    </location>
</feature>
<keyword evidence="2" id="KW-0732">Signal</keyword>
<keyword evidence="1" id="KW-1133">Transmembrane helix</keyword>
<dbReference type="Proteomes" id="UP000663842">
    <property type="component" value="Unassembled WGS sequence"/>
</dbReference>
<evidence type="ECO:0000313" key="3">
    <source>
        <dbReference type="EMBL" id="CAF2042420.1"/>
    </source>
</evidence>
<sequence>MNLKNSILVLLTLFDCSLSRDIKSRFLETVKNSTLLHHRQTNTAWEYLGTYAQTESTINFILEIPVFQFMCDVFPASMAFSMQACMQYRTRVLENGSARRLNELFEAHVGRRERRQLVQAALITSSLHGGYKIIGDLFRGSNDEIVHRLDECENFHKHQEKLDDVLTTSILSLEDSNLLMLKSFKSLFDSANTTRSLIHSLMKMSLREQNVFTGWAKFSLKSEMRRHYEQMISAFSRVSNHDLNLEMFSPEQRTFVHDFLWNRVRSKLPVNFSASLAQFVPNLLVQQIISFTQVNESEISYELKEDDFNFVIETEVDDTLAKNETIDLDSILPKIVGHIRIENFFGIPLNLSNRKADLYKITRLPLFVDERKAVYTANLPRFLSLSRDGSSSEWFDYNERKCTVDEKSQYTFCAIPVPVFSSIQNPCLRSIVLNNSTRDCLKETVDLPSPQIVKFEHNIHAISVHTSLQCFEKGDKENKNIFSNITKVAIIKTRCNSFVSCGVLDFSSLGNVCEKTGNYLFTFNHTYDNPFILEKSVNPVDVESDNLKQVMDIASLIESALSHKTHLENAHADFQSHIIHTISIRTWPKIFIGFFIVISIVTILTAVFVFQGFLKSCGCFVKWQKNIECLFHLCFKKKKNQMDDSTLDIYVRISPRAEKESCYDNTYQKTINSNQLHPLLNTVLFNDRTVNKLNSLPEVIHEKPNPLPRKVYDYAQDAIEITSNDLSINSGEFFEEDCESEK</sequence>
<name>A0A816P057_9BILA</name>
<evidence type="ECO:0000256" key="2">
    <source>
        <dbReference type="SAM" id="SignalP"/>
    </source>
</evidence>
<dbReference type="EMBL" id="CAJNRG010002003">
    <property type="protein sequence ID" value="CAF2042420.1"/>
    <property type="molecule type" value="Genomic_DNA"/>
</dbReference>
<keyword evidence="1" id="KW-0472">Membrane</keyword>